<keyword evidence="1" id="KW-0812">Transmembrane</keyword>
<accession>A0A7X2N054</accession>
<dbReference type="AlphaFoldDB" id="A0A7X2N054"/>
<dbReference type="Proteomes" id="UP000460287">
    <property type="component" value="Unassembled WGS sequence"/>
</dbReference>
<evidence type="ECO:0000256" key="1">
    <source>
        <dbReference type="SAM" id="Phobius"/>
    </source>
</evidence>
<keyword evidence="3" id="KW-1185">Reference proteome</keyword>
<sequence length="258" mass="30058">MMNVKKSFSKKNYIKINIVIVMILLMSAKQVYAVPIYSRGNIPIVIDGYFDDWSDKPYSWEYVWDNPDDYWENGEHIFATDENGNKYNEVIRHKMSLLCDGEFIYLYIKMAKKEYTSLNGNYYEFFVDEEMAAFYLTTADGSLIDENNLHEGINEVLVKHVMTGLSGSVPEGSKAFVYRRKGGINDELELRIPLKALNQQNPSIDIEHFKNIQFFTPVLMYRRITSTTTSTYPYLLAVTGIIICSFGIYKIYKKEREH</sequence>
<protein>
    <submittedName>
        <fullName evidence="2">Uncharacterized protein</fullName>
    </submittedName>
</protein>
<keyword evidence="1" id="KW-0472">Membrane</keyword>
<evidence type="ECO:0000313" key="3">
    <source>
        <dbReference type="Proteomes" id="UP000460287"/>
    </source>
</evidence>
<keyword evidence="1" id="KW-1133">Transmembrane helix</keyword>
<dbReference type="InterPro" id="IPR026409">
    <property type="entry name" value="Firmicu_CTERM"/>
</dbReference>
<name>A0A7X2N054_9CLOT</name>
<reference evidence="2 3" key="1">
    <citation type="submission" date="2019-08" db="EMBL/GenBank/DDBJ databases">
        <title>In-depth cultivation of the pig gut microbiome towards novel bacterial diversity and tailored functional studies.</title>
        <authorList>
            <person name="Wylensek D."/>
            <person name="Hitch T.C.A."/>
            <person name="Clavel T."/>
        </authorList>
    </citation>
    <scope>NUCLEOTIDE SEQUENCE [LARGE SCALE GENOMIC DNA]</scope>
    <source>
        <strain evidence="2 3">WCA-383-APC-5B</strain>
    </source>
</reference>
<dbReference type="EMBL" id="VULX01000027">
    <property type="protein sequence ID" value="MSR92317.1"/>
    <property type="molecule type" value="Genomic_DNA"/>
</dbReference>
<comment type="caution">
    <text evidence="2">The sequence shown here is derived from an EMBL/GenBank/DDBJ whole genome shotgun (WGS) entry which is preliminary data.</text>
</comment>
<feature type="transmembrane region" description="Helical" evidence="1">
    <location>
        <begin position="232"/>
        <end position="252"/>
    </location>
</feature>
<organism evidence="2 3">
    <name type="scientific">Inconstantimicrobium porci</name>
    <dbReference type="NCBI Taxonomy" id="2652291"/>
    <lineage>
        <taxon>Bacteria</taxon>
        <taxon>Bacillati</taxon>
        <taxon>Bacillota</taxon>
        <taxon>Clostridia</taxon>
        <taxon>Eubacteriales</taxon>
        <taxon>Clostridiaceae</taxon>
        <taxon>Inconstantimicrobium</taxon>
    </lineage>
</organism>
<evidence type="ECO:0000313" key="2">
    <source>
        <dbReference type="EMBL" id="MSR92317.1"/>
    </source>
</evidence>
<gene>
    <name evidence="2" type="ORF">FYJ33_13180</name>
</gene>
<dbReference type="RefSeq" id="WP_154532209.1">
    <property type="nucleotide sequence ID" value="NZ_VULX01000027.1"/>
</dbReference>
<proteinExistence type="predicted"/>
<dbReference type="NCBIfam" id="TIGR04145">
    <property type="entry name" value="Firmicu_CTERM"/>
    <property type="match status" value="1"/>
</dbReference>
<dbReference type="SUPFAM" id="SSF49344">
    <property type="entry name" value="CBD9-like"/>
    <property type="match status" value="1"/>
</dbReference>